<proteinExistence type="predicted"/>
<sequence length="146" mass="16758">MRTQEEPNGLKRSQSNLASLQNTQTKKCYNHNKDTILNHNLKYCGQVQYICAQDEPKPFDALKYIASNPLNAPFPDIMNEQIAESKEHAAIATQDDREEQVAIATQLEEYQNILNTEENRNEDHEDWLTVALHNLLGNCIQISNFI</sequence>
<organism evidence="1 2">
    <name type="scientific">Candidatus Arcanibacter lacustris</name>
    <dbReference type="NCBI Taxonomy" id="1607817"/>
    <lineage>
        <taxon>Bacteria</taxon>
        <taxon>Pseudomonadati</taxon>
        <taxon>Pseudomonadota</taxon>
        <taxon>Alphaproteobacteria</taxon>
        <taxon>Rickettsiales</taxon>
        <taxon>Candidatus Arcanibacter</taxon>
    </lineage>
</organism>
<reference evidence="1 2" key="1">
    <citation type="submission" date="2015-02" db="EMBL/GenBank/DDBJ databases">
        <title>Single cell genomics of a rare environmental alphaproteobacterium provides unique insights into Rickettsiaceae evolution.</title>
        <authorList>
            <person name="Martijn J."/>
            <person name="Schulz F."/>
            <person name="Zaremba-Niedzwiedzka K."/>
            <person name="Viklund J."/>
            <person name="Stepanauskas R."/>
            <person name="Andersson S.G.E."/>
            <person name="Horn M."/>
            <person name="Guy L."/>
            <person name="Ettema T.J.G."/>
        </authorList>
    </citation>
    <scope>NUCLEOTIDE SEQUENCE [LARGE SCALE GENOMIC DNA]</scope>
    <source>
        <strain evidence="1 2">SCGC AAA041-L04</strain>
    </source>
</reference>
<comment type="caution">
    <text evidence="1">The sequence shown here is derived from an EMBL/GenBank/DDBJ whole genome shotgun (WGS) entry which is preliminary data.</text>
</comment>
<name>A0A0F5MPB9_9RICK</name>
<dbReference type="EMBL" id="JYHA01000031">
    <property type="protein sequence ID" value="KKB96678.1"/>
    <property type="molecule type" value="Genomic_DNA"/>
</dbReference>
<evidence type="ECO:0000313" key="2">
    <source>
        <dbReference type="Proteomes" id="UP000033358"/>
    </source>
</evidence>
<dbReference type="AlphaFoldDB" id="A0A0F5MPB9"/>
<gene>
    <name evidence="1" type="ORF">SZ25_00234</name>
</gene>
<evidence type="ECO:0000313" key="1">
    <source>
        <dbReference type="EMBL" id="KKB96678.1"/>
    </source>
</evidence>
<dbReference type="Proteomes" id="UP000033358">
    <property type="component" value="Unassembled WGS sequence"/>
</dbReference>
<keyword evidence="2" id="KW-1185">Reference proteome</keyword>
<accession>A0A0F5MPB9</accession>
<protein>
    <submittedName>
        <fullName evidence="1">Uncharacterized protein</fullName>
    </submittedName>
</protein>